<sequence length="102" mass="11345">MNLCCRPSPLGRSNYDALDLEDDTMMEEDGDGDGREIYSDFNVMSPGGGDGDDYEYLDTLDGLSPEDLQDQPPSPPSEESIVEMIREEERQHDSYFVEVGGS</sequence>
<evidence type="ECO:0000313" key="3">
    <source>
        <dbReference type="Proteomes" id="UP000326757"/>
    </source>
</evidence>
<comment type="caution">
    <text evidence="2">The sequence shown here is derived from an EMBL/GenBank/DDBJ whole genome shotgun (WGS) entry which is preliminary data.</text>
</comment>
<name>A0A5N6K2N5_MONLA</name>
<evidence type="ECO:0000256" key="1">
    <source>
        <dbReference type="SAM" id="MobiDB-lite"/>
    </source>
</evidence>
<dbReference type="EMBL" id="VIGI01000009">
    <property type="protein sequence ID" value="KAB8296249.1"/>
    <property type="molecule type" value="Genomic_DNA"/>
</dbReference>
<dbReference type="Proteomes" id="UP000326757">
    <property type="component" value="Unassembled WGS sequence"/>
</dbReference>
<accession>A0A5N6K2N5</accession>
<keyword evidence="3" id="KW-1185">Reference proteome</keyword>
<gene>
    <name evidence="2" type="ORF">EYC80_009024</name>
</gene>
<dbReference type="AlphaFoldDB" id="A0A5N6K2N5"/>
<feature type="compositionally biased region" description="Acidic residues" evidence="1">
    <location>
        <begin position="18"/>
        <end position="31"/>
    </location>
</feature>
<reference evidence="2 3" key="1">
    <citation type="submission" date="2019-06" db="EMBL/GenBank/DDBJ databases">
        <title>Genome Sequence of the Brown Rot Fungal Pathogen Monilinia laxa.</title>
        <authorList>
            <person name="De Miccolis Angelini R.M."/>
            <person name="Landi L."/>
            <person name="Abate D."/>
            <person name="Pollastro S."/>
            <person name="Romanazzi G."/>
            <person name="Faretra F."/>
        </authorList>
    </citation>
    <scope>NUCLEOTIDE SEQUENCE [LARGE SCALE GENOMIC DNA]</scope>
    <source>
        <strain evidence="2 3">Mlax316</strain>
    </source>
</reference>
<evidence type="ECO:0000313" key="2">
    <source>
        <dbReference type="EMBL" id="KAB8296249.1"/>
    </source>
</evidence>
<protein>
    <submittedName>
        <fullName evidence="2">Uncharacterized protein</fullName>
    </submittedName>
</protein>
<feature type="region of interest" description="Disordered" evidence="1">
    <location>
        <begin position="1"/>
        <end position="80"/>
    </location>
</feature>
<organism evidence="2 3">
    <name type="scientific">Monilinia laxa</name>
    <name type="common">Brown rot fungus</name>
    <name type="synonym">Sclerotinia laxa</name>
    <dbReference type="NCBI Taxonomy" id="61186"/>
    <lineage>
        <taxon>Eukaryota</taxon>
        <taxon>Fungi</taxon>
        <taxon>Dikarya</taxon>
        <taxon>Ascomycota</taxon>
        <taxon>Pezizomycotina</taxon>
        <taxon>Leotiomycetes</taxon>
        <taxon>Helotiales</taxon>
        <taxon>Sclerotiniaceae</taxon>
        <taxon>Monilinia</taxon>
    </lineage>
</organism>
<proteinExistence type="predicted"/>